<evidence type="ECO:0000313" key="2">
    <source>
        <dbReference type="Proteomes" id="UP000484381"/>
    </source>
</evidence>
<protein>
    <submittedName>
        <fullName evidence="1">Uncharacterized protein</fullName>
    </submittedName>
</protein>
<dbReference type="RefSeq" id="WP_152767374.1">
    <property type="nucleotide sequence ID" value="NZ_WHNP01000078.1"/>
</dbReference>
<dbReference type="AlphaFoldDB" id="A0A7X1NJQ2"/>
<evidence type="ECO:0000313" key="1">
    <source>
        <dbReference type="EMBL" id="MPW22763.1"/>
    </source>
</evidence>
<accession>A0A7X1NJQ2</accession>
<gene>
    <name evidence="1" type="ORF">GCT13_39670</name>
</gene>
<name>A0A7X1NJQ2_9BURK</name>
<organism evidence="1 2">
    <name type="scientific">Paraburkholderia franconis</name>
    <dbReference type="NCBI Taxonomy" id="2654983"/>
    <lineage>
        <taxon>Bacteria</taxon>
        <taxon>Pseudomonadati</taxon>
        <taxon>Pseudomonadota</taxon>
        <taxon>Betaproteobacteria</taxon>
        <taxon>Burkholderiales</taxon>
        <taxon>Burkholderiaceae</taxon>
        <taxon>Paraburkholderia</taxon>
    </lineage>
</organism>
<dbReference type="EMBL" id="WHNP01000078">
    <property type="protein sequence ID" value="MPW22763.1"/>
    <property type="molecule type" value="Genomic_DNA"/>
</dbReference>
<keyword evidence="2" id="KW-1185">Reference proteome</keyword>
<proteinExistence type="predicted"/>
<reference evidence="1 2" key="1">
    <citation type="submission" date="2019-10" db="EMBL/GenBank/DDBJ databases">
        <title>Paraburkholderia sp. isolated from nodules of Mimosa pudica from Brazilian Atlantic Forest soils.</title>
        <authorList>
            <person name="Paulitsch F."/>
            <person name="Hungria M."/>
            <person name="Dall'Agnol R."/>
        </authorList>
    </citation>
    <scope>NUCLEOTIDE SEQUENCE [LARGE SCALE GENOMIC DNA]</scope>
    <source>
        <strain evidence="1 2">CNPSo 3157</strain>
    </source>
</reference>
<comment type="caution">
    <text evidence="1">The sequence shown here is derived from an EMBL/GenBank/DDBJ whole genome shotgun (WGS) entry which is preliminary data.</text>
</comment>
<dbReference type="Proteomes" id="UP000484381">
    <property type="component" value="Unassembled WGS sequence"/>
</dbReference>
<sequence>MGQLDVGVIGVGLTRDNQIGVLDVQRHDGIRCTAGVTPLGLDRSAGGCVREMPGQFIANRVLPMLPLQHGPSVRAVEGVPLDAARLIPVDRVKFRSARTRLSDQNKALRPMPDYRPGSRAAVLYPERSH</sequence>